<proteinExistence type="predicted"/>
<dbReference type="RefSeq" id="WP_213946520.1">
    <property type="nucleotide sequence ID" value="NZ_JAHCMY010000016.1"/>
</dbReference>
<name>A0AAP2CJ24_9BACT</name>
<dbReference type="EMBL" id="JAHCMY010000016">
    <property type="protein sequence ID" value="MBS9525661.1"/>
    <property type="molecule type" value="Genomic_DNA"/>
</dbReference>
<sequence length="160" mass="18600">MGAYSFLIYLPLTFLSIGSLALFIMLIVIGIKEAKVPDAKLFSILFIAGGMFLGVYDFRNGLFWNKTLEAAFIDERSRINLMLFENGNYIIFANWFFGEERFEGKYEIKEDTLVFKKSPVTDNDFISTESIIDYNAGKIYFKKGKDEKYDTTCYYFQIDF</sequence>
<keyword evidence="1" id="KW-0472">Membrane</keyword>
<feature type="transmembrane region" description="Helical" evidence="1">
    <location>
        <begin position="6"/>
        <end position="29"/>
    </location>
</feature>
<organism evidence="2 3">
    <name type="scientific">Litoribacter ruber</name>
    <dbReference type="NCBI Taxonomy" id="702568"/>
    <lineage>
        <taxon>Bacteria</taxon>
        <taxon>Pseudomonadati</taxon>
        <taxon>Bacteroidota</taxon>
        <taxon>Cytophagia</taxon>
        <taxon>Cytophagales</taxon>
        <taxon>Cyclobacteriaceae</taxon>
        <taxon>Litoribacter</taxon>
    </lineage>
</organism>
<accession>A0AAP2CJ24</accession>
<keyword evidence="1" id="KW-1133">Transmembrane helix</keyword>
<evidence type="ECO:0000256" key="1">
    <source>
        <dbReference type="SAM" id="Phobius"/>
    </source>
</evidence>
<dbReference type="AlphaFoldDB" id="A0AAP2CJ24"/>
<evidence type="ECO:0000313" key="3">
    <source>
        <dbReference type="Proteomes" id="UP001319104"/>
    </source>
</evidence>
<dbReference type="Proteomes" id="UP001319104">
    <property type="component" value="Unassembled WGS sequence"/>
</dbReference>
<evidence type="ECO:0000313" key="2">
    <source>
        <dbReference type="EMBL" id="MBS9525661.1"/>
    </source>
</evidence>
<keyword evidence="3" id="KW-1185">Reference proteome</keyword>
<gene>
    <name evidence="2" type="ORF">KI659_16705</name>
</gene>
<keyword evidence="1" id="KW-0812">Transmembrane</keyword>
<protein>
    <submittedName>
        <fullName evidence="2">Uncharacterized protein</fullName>
    </submittedName>
</protein>
<reference evidence="2 3" key="1">
    <citation type="submission" date="2021-05" db="EMBL/GenBank/DDBJ databases">
        <authorList>
            <person name="Zhang Z.D."/>
            <person name="Osman G."/>
        </authorList>
    </citation>
    <scope>NUCLEOTIDE SEQUENCE [LARGE SCALE GENOMIC DNA]</scope>
    <source>
        <strain evidence="2 3">KCTC 32217</strain>
    </source>
</reference>
<feature type="transmembrane region" description="Helical" evidence="1">
    <location>
        <begin position="41"/>
        <end position="59"/>
    </location>
</feature>
<comment type="caution">
    <text evidence="2">The sequence shown here is derived from an EMBL/GenBank/DDBJ whole genome shotgun (WGS) entry which is preliminary data.</text>
</comment>